<reference evidence="2" key="1">
    <citation type="submission" date="2020-12" db="EMBL/GenBank/DDBJ databases">
        <authorList>
            <person name="Mcmullen J.G."/>
        </authorList>
    </citation>
    <scope>NUCLEOTIDE SEQUENCE</scope>
    <source>
        <strain evidence="2">Dm-2019-70</strain>
    </source>
</reference>
<dbReference type="RefSeq" id="WP_016526788.1">
    <property type="nucleotide sequence ID" value="NZ_CP019738.1"/>
</dbReference>
<evidence type="ECO:0000256" key="1">
    <source>
        <dbReference type="SAM" id="MobiDB-lite"/>
    </source>
</evidence>
<feature type="region of interest" description="Disordered" evidence="1">
    <location>
        <begin position="1"/>
        <end position="48"/>
    </location>
</feature>
<comment type="caution">
    <text evidence="2">The sequence shown here is derived from an EMBL/GenBank/DDBJ whole genome shotgun (WGS) entry which is preliminary data.</text>
</comment>
<dbReference type="Proteomes" id="UP000676478">
    <property type="component" value="Unassembled WGS sequence"/>
</dbReference>
<proteinExistence type="predicted"/>
<organism evidence="2 3">
    <name type="scientific">Levilactobacillus brevis</name>
    <name type="common">Lactobacillus brevis</name>
    <dbReference type="NCBI Taxonomy" id="1580"/>
    <lineage>
        <taxon>Bacteria</taxon>
        <taxon>Bacillati</taxon>
        <taxon>Bacillota</taxon>
        <taxon>Bacilli</taxon>
        <taxon>Lactobacillales</taxon>
        <taxon>Lactobacillaceae</taxon>
        <taxon>Levilactobacillus</taxon>
    </lineage>
</organism>
<dbReference type="AlphaFoldDB" id="A0A1W6NL26"/>
<sequence length="109" mass="12813">MSVNKLEALRKKGNFTPEKPFLENDTVTPKKEKENKPVSTIPDETSKYIPATNQRKTLKVSPQTKAEIEELKRYLKMGYNYEVIQFLIDDYVEDHLSSSEKRRFKENTE</sequence>
<reference evidence="2" key="2">
    <citation type="submission" date="2022-09" db="EMBL/GenBank/DDBJ databases">
        <title>Genome-inferred correspondence between phylogeny and metabolic traits in the wild Drosophila gut microbiome.</title>
        <authorList>
            <person name="Bueno E."/>
            <person name="Blow F."/>
            <person name="Douglas A.E."/>
        </authorList>
    </citation>
    <scope>NUCLEOTIDE SEQUENCE</scope>
    <source>
        <strain evidence="2">Dm-2019-70</strain>
    </source>
</reference>
<dbReference type="EMBL" id="JAERKF010000037">
    <property type="protein sequence ID" value="MBS1011871.1"/>
    <property type="molecule type" value="Genomic_DNA"/>
</dbReference>
<protein>
    <submittedName>
        <fullName evidence="2">Uncharacterized protein</fullName>
    </submittedName>
</protein>
<accession>A0A1W6NL26</accession>
<name>A0A1W6NL26_LEVBR</name>
<gene>
    <name evidence="2" type="ORF">JK167_13830</name>
</gene>
<evidence type="ECO:0000313" key="2">
    <source>
        <dbReference type="EMBL" id="MBS1011871.1"/>
    </source>
</evidence>
<evidence type="ECO:0000313" key="3">
    <source>
        <dbReference type="Proteomes" id="UP000676478"/>
    </source>
</evidence>